<accession>A0A2J6Q9E7</accession>
<proteinExistence type="predicted"/>
<evidence type="ECO:0000313" key="1">
    <source>
        <dbReference type="EMBL" id="PMD22897.1"/>
    </source>
</evidence>
<sequence length="182" mass="21047">MLPLSQDILKSNSLPESRYNLEHIFISAVGCNHSGIEDFSKNTFATTALAASQELSQSAHLSILERTSLSKMCTIKVDHRFPPPPIGDHVCKNIRWGELNNKEDFLKKYHKIHMQCKYFKGIDYHKGFSGYKDRGLCSYRPDWCARFLNQNDRQLMAIDKDGFVVEYEQEYPGHQGHQEHKL</sequence>
<protein>
    <submittedName>
        <fullName evidence="1">Uncharacterized protein</fullName>
    </submittedName>
</protein>
<dbReference type="EMBL" id="KZ613476">
    <property type="protein sequence ID" value="PMD22897.1"/>
    <property type="molecule type" value="Genomic_DNA"/>
</dbReference>
<gene>
    <name evidence="1" type="ORF">NA56DRAFT_701981</name>
</gene>
<evidence type="ECO:0000313" key="2">
    <source>
        <dbReference type="Proteomes" id="UP000235672"/>
    </source>
</evidence>
<dbReference type="AlphaFoldDB" id="A0A2J6Q9E7"/>
<organism evidence="1 2">
    <name type="scientific">Hyaloscypha hepaticicola</name>
    <dbReference type="NCBI Taxonomy" id="2082293"/>
    <lineage>
        <taxon>Eukaryota</taxon>
        <taxon>Fungi</taxon>
        <taxon>Dikarya</taxon>
        <taxon>Ascomycota</taxon>
        <taxon>Pezizomycotina</taxon>
        <taxon>Leotiomycetes</taxon>
        <taxon>Helotiales</taxon>
        <taxon>Hyaloscyphaceae</taxon>
        <taxon>Hyaloscypha</taxon>
    </lineage>
</organism>
<name>A0A2J6Q9E7_9HELO</name>
<dbReference type="Proteomes" id="UP000235672">
    <property type="component" value="Unassembled WGS sequence"/>
</dbReference>
<reference evidence="1 2" key="1">
    <citation type="submission" date="2016-05" db="EMBL/GenBank/DDBJ databases">
        <title>A degradative enzymes factory behind the ericoid mycorrhizal symbiosis.</title>
        <authorList>
            <consortium name="DOE Joint Genome Institute"/>
            <person name="Martino E."/>
            <person name="Morin E."/>
            <person name="Grelet G."/>
            <person name="Kuo A."/>
            <person name="Kohler A."/>
            <person name="Daghino S."/>
            <person name="Barry K."/>
            <person name="Choi C."/>
            <person name="Cichocki N."/>
            <person name="Clum A."/>
            <person name="Copeland A."/>
            <person name="Hainaut M."/>
            <person name="Haridas S."/>
            <person name="Labutti K."/>
            <person name="Lindquist E."/>
            <person name="Lipzen A."/>
            <person name="Khouja H.-R."/>
            <person name="Murat C."/>
            <person name="Ohm R."/>
            <person name="Olson A."/>
            <person name="Spatafora J."/>
            <person name="Veneault-Fourrey C."/>
            <person name="Henrissat B."/>
            <person name="Grigoriev I."/>
            <person name="Martin F."/>
            <person name="Perotto S."/>
        </authorList>
    </citation>
    <scope>NUCLEOTIDE SEQUENCE [LARGE SCALE GENOMIC DNA]</scope>
    <source>
        <strain evidence="1 2">UAMH 7357</strain>
    </source>
</reference>
<keyword evidence="2" id="KW-1185">Reference proteome</keyword>